<evidence type="ECO:0000313" key="2">
    <source>
        <dbReference type="Proteomes" id="UP001497700"/>
    </source>
</evidence>
<sequence>MRLLNTRTYKIHEFQDEDENRRYAILSHTWGDDECTLQHMSMPDVSKDGLEWAWVDTCCIDKTSTAELSEAINSMFRWYRNATICYAYLVDVTNVHELGGRDLGSKLDLQDEIEKITGIEKSAATRNTTRIEDKAYSLLGIFGVNMPLLYGEGTRSFIRLQEEIMKVSDDHTLFAWSLPLDLSRMDQITMQSWSRDAQQPDSLPHSQLRGLLASSPSDFVTKHDLRPLQSLQPDMPLIMSSNGVRIELPVWTKSKLPYQFAAISCYIYGHNTEFLGIPLRRWDERYTARCGPLVLLSEADWSGRTRETLLIKQPPTSIRSLPNPSCFKIVRTSKQEEDYVKINEIYCLNGASYSQNTHTISFPVDQKGPYAVLFFSQNSGFRSLLLTRGYSFASPFAIVLGSDTRHWAAFISILHDAGAEKDFHKLLRKRKDLVKYCTTKTQLKLYLDSDQILNLDKRYHLDECLHRAIGNWFYNTTNTWETDSDIHRYGIWAVGLSLKLLVRPVNFAVTAVFKTTMDLHK</sequence>
<gene>
    <name evidence="1" type="ORF">F4820DRAFT_458199</name>
</gene>
<comment type="caution">
    <text evidence="1">The sequence shown here is derived from an EMBL/GenBank/DDBJ whole genome shotgun (WGS) entry which is preliminary data.</text>
</comment>
<proteinExistence type="predicted"/>
<dbReference type="EMBL" id="MU393472">
    <property type="protein sequence ID" value="KAI4865396.1"/>
    <property type="molecule type" value="Genomic_DNA"/>
</dbReference>
<name>A0ACB9Z1I5_9PEZI</name>
<dbReference type="Proteomes" id="UP001497700">
    <property type="component" value="Unassembled WGS sequence"/>
</dbReference>
<keyword evidence="2" id="KW-1185">Reference proteome</keyword>
<protein>
    <submittedName>
        <fullName evidence="1">Heterokaryon incompatibility protein-domain-containing protein</fullName>
    </submittedName>
</protein>
<evidence type="ECO:0000313" key="1">
    <source>
        <dbReference type="EMBL" id="KAI4865396.1"/>
    </source>
</evidence>
<organism evidence="1 2">
    <name type="scientific">Hypoxylon rubiginosum</name>
    <dbReference type="NCBI Taxonomy" id="110542"/>
    <lineage>
        <taxon>Eukaryota</taxon>
        <taxon>Fungi</taxon>
        <taxon>Dikarya</taxon>
        <taxon>Ascomycota</taxon>
        <taxon>Pezizomycotina</taxon>
        <taxon>Sordariomycetes</taxon>
        <taxon>Xylariomycetidae</taxon>
        <taxon>Xylariales</taxon>
        <taxon>Hypoxylaceae</taxon>
        <taxon>Hypoxylon</taxon>
    </lineage>
</organism>
<reference evidence="1 2" key="1">
    <citation type="journal article" date="2022" name="New Phytol.">
        <title>Ecological generalism drives hyperdiversity of secondary metabolite gene clusters in xylarialean endophytes.</title>
        <authorList>
            <person name="Franco M.E.E."/>
            <person name="Wisecaver J.H."/>
            <person name="Arnold A.E."/>
            <person name="Ju Y.M."/>
            <person name="Slot J.C."/>
            <person name="Ahrendt S."/>
            <person name="Moore L.P."/>
            <person name="Eastman K.E."/>
            <person name="Scott K."/>
            <person name="Konkel Z."/>
            <person name="Mondo S.J."/>
            <person name="Kuo A."/>
            <person name="Hayes R.D."/>
            <person name="Haridas S."/>
            <person name="Andreopoulos B."/>
            <person name="Riley R."/>
            <person name="LaButti K."/>
            <person name="Pangilinan J."/>
            <person name="Lipzen A."/>
            <person name="Amirebrahimi M."/>
            <person name="Yan J."/>
            <person name="Adam C."/>
            <person name="Keymanesh K."/>
            <person name="Ng V."/>
            <person name="Louie K."/>
            <person name="Northen T."/>
            <person name="Drula E."/>
            <person name="Henrissat B."/>
            <person name="Hsieh H.M."/>
            <person name="Youens-Clark K."/>
            <person name="Lutzoni F."/>
            <person name="Miadlikowska J."/>
            <person name="Eastwood D.C."/>
            <person name="Hamelin R.C."/>
            <person name="Grigoriev I.V."/>
            <person name="U'Ren J.M."/>
        </authorList>
    </citation>
    <scope>NUCLEOTIDE SEQUENCE [LARGE SCALE GENOMIC DNA]</scope>
    <source>
        <strain evidence="1 2">CBS 119005</strain>
    </source>
</reference>
<accession>A0ACB9Z1I5</accession>